<proteinExistence type="predicted"/>
<protein>
    <submittedName>
        <fullName evidence="2">Uracil-DNA glycosylase, family 4</fullName>
    </submittedName>
</protein>
<reference evidence="3" key="1">
    <citation type="submission" date="2017-01" db="EMBL/GenBank/DDBJ databases">
        <authorList>
            <person name="Varghese N."/>
            <person name="Submissions S."/>
        </authorList>
    </citation>
    <scope>NUCLEOTIDE SEQUENCE [LARGE SCALE GENOMIC DNA]</scope>
    <source>
        <strain evidence="3">DSM 22306</strain>
    </source>
</reference>
<dbReference type="AlphaFoldDB" id="A0A1N7J8J1"/>
<feature type="compositionally biased region" description="Polar residues" evidence="1">
    <location>
        <begin position="102"/>
        <end position="123"/>
    </location>
</feature>
<name>A0A1N7J8J1_9GAMM</name>
<dbReference type="Proteomes" id="UP000185999">
    <property type="component" value="Unassembled WGS sequence"/>
</dbReference>
<organism evidence="2 3">
    <name type="scientific">Neptunomonas antarctica</name>
    <dbReference type="NCBI Taxonomy" id="619304"/>
    <lineage>
        <taxon>Bacteria</taxon>
        <taxon>Pseudomonadati</taxon>
        <taxon>Pseudomonadota</taxon>
        <taxon>Gammaproteobacteria</taxon>
        <taxon>Oceanospirillales</taxon>
        <taxon>Oceanospirillaceae</taxon>
        <taxon>Neptunomonas</taxon>
    </lineage>
</organism>
<gene>
    <name evidence="2" type="ORF">SAMN05421760_101762</name>
</gene>
<dbReference type="SUPFAM" id="SSF52141">
    <property type="entry name" value="Uracil-DNA glycosylase-like"/>
    <property type="match status" value="1"/>
</dbReference>
<dbReference type="Gene3D" id="3.40.470.10">
    <property type="entry name" value="Uracil-DNA glycosylase-like domain"/>
    <property type="match status" value="1"/>
</dbReference>
<dbReference type="EMBL" id="FTOE01000001">
    <property type="protein sequence ID" value="SIS45614.1"/>
    <property type="molecule type" value="Genomic_DNA"/>
</dbReference>
<evidence type="ECO:0000256" key="1">
    <source>
        <dbReference type="SAM" id="MobiDB-lite"/>
    </source>
</evidence>
<accession>A0A1N7J8J1</accession>
<dbReference type="RefSeq" id="WP_143773477.1">
    <property type="nucleotide sequence ID" value="NZ_FTOE01000001.1"/>
</dbReference>
<evidence type="ECO:0000313" key="3">
    <source>
        <dbReference type="Proteomes" id="UP000185999"/>
    </source>
</evidence>
<keyword evidence="3" id="KW-1185">Reference proteome</keyword>
<sequence length="327" mass="35104">MHSNHFKQEQRRHQYLAAMGVTSWLPRAALVGARSSPEAVYQFLYGHENDVFESDEAIVGSAILGEPAVGQAVVYEGADDAAAIADAEHAGEDTVRGVTSSIARASHSTSPGPSHSVSHNSSHATREAAPVTAASLALNTPSAVISESPTRAADLPKVRIEPRVSKELAPRFRLGFWLYNDVLIIDSLPPQSRGGITAEKYKALCANIMSAMGLRADLLASPYVLAWPMLAGAALDQGKSEAALAVNHKIHKLFQIATPRLILFLGESAAQMAMQREEGIDELRAVVFSYSSEIKAVTSLSLTQMIQIPGCKKEVWSDLQKVLPLDA</sequence>
<dbReference type="OrthoDB" id="7061897at2"/>
<feature type="region of interest" description="Disordered" evidence="1">
    <location>
        <begin position="102"/>
        <end position="126"/>
    </location>
</feature>
<dbReference type="InterPro" id="IPR036895">
    <property type="entry name" value="Uracil-DNA_glycosylase-like_sf"/>
</dbReference>
<evidence type="ECO:0000313" key="2">
    <source>
        <dbReference type="EMBL" id="SIS45614.1"/>
    </source>
</evidence>
<dbReference type="STRING" id="619304.SAMN05421760_101762"/>